<protein>
    <submittedName>
        <fullName evidence="2">Uncharacterized protein</fullName>
    </submittedName>
</protein>
<evidence type="ECO:0000313" key="2">
    <source>
        <dbReference type="EMBL" id="SNR98692.1"/>
    </source>
</evidence>
<proteinExistence type="predicted"/>
<name>A0A239ATP1_9ACTN</name>
<reference evidence="2 3" key="1">
    <citation type="submission" date="2017-06" db="EMBL/GenBank/DDBJ databases">
        <authorList>
            <person name="Kim H.J."/>
            <person name="Triplett B.A."/>
        </authorList>
    </citation>
    <scope>NUCLEOTIDE SEQUENCE [LARGE SCALE GENOMIC DNA]</scope>
    <source>
        <strain evidence="2 3">DSM 44272</strain>
    </source>
</reference>
<dbReference type="EMBL" id="FZNO01000056">
    <property type="protein sequence ID" value="SNR98692.1"/>
    <property type="molecule type" value="Genomic_DNA"/>
</dbReference>
<evidence type="ECO:0000256" key="1">
    <source>
        <dbReference type="SAM" id="MobiDB-lite"/>
    </source>
</evidence>
<dbReference type="AlphaFoldDB" id="A0A239ATP1"/>
<sequence>EAGQPGGTTLPSARRTLPHSETKITQGSGRSSRCIRAKTPGTWHDSDPTAQVDWSVAVAAWVEATEPILERVAATYNGTIRYEQLRDQLFDETGYRTRSLMTNWISQVLGPVQNATRAEAKPPLTSLVVLTGTGGVGPGYINHEHPAGDFTSDDERQRAAAVDRLTCYRTYCEHVPEDAAPQMTPVYVAKQTRRQKPDPRPRRTCPMCNTVLPASGRCDYCD</sequence>
<dbReference type="Proteomes" id="UP000198403">
    <property type="component" value="Unassembled WGS sequence"/>
</dbReference>
<feature type="non-terminal residue" evidence="2">
    <location>
        <position position="1"/>
    </location>
</feature>
<gene>
    <name evidence="2" type="ORF">SAMN06272737_15610</name>
</gene>
<organism evidence="2 3">
    <name type="scientific">Blastococcus mobilis</name>
    <dbReference type="NCBI Taxonomy" id="1938746"/>
    <lineage>
        <taxon>Bacteria</taxon>
        <taxon>Bacillati</taxon>
        <taxon>Actinomycetota</taxon>
        <taxon>Actinomycetes</taxon>
        <taxon>Geodermatophilales</taxon>
        <taxon>Geodermatophilaceae</taxon>
        <taxon>Blastococcus</taxon>
    </lineage>
</organism>
<evidence type="ECO:0000313" key="3">
    <source>
        <dbReference type="Proteomes" id="UP000198403"/>
    </source>
</evidence>
<accession>A0A239ATP1</accession>
<keyword evidence="3" id="KW-1185">Reference proteome</keyword>
<feature type="region of interest" description="Disordered" evidence="1">
    <location>
        <begin position="1"/>
        <end position="48"/>
    </location>
</feature>
<dbReference type="RefSeq" id="WP_217899495.1">
    <property type="nucleotide sequence ID" value="NZ_FZNO01000056.1"/>
</dbReference>